<evidence type="ECO:0000313" key="2">
    <source>
        <dbReference type="EMBL" id="QGZ16151.1"/>
    </source>
</evidence>
<sequence>MLWLTNLKNNAVLLAGAALGFLLLLLGIQREKNKRLEAENKHKESALKQSEQTLATVHKNAEQRVETQQSINQAHKKAAERENAKASKTRVRPVDGDFSGGVPDDK</sequence>
<dbReference type="Proteomes" id="UP000433471">
    <property type="component" value="Segment"/>
</dbReference>
<evidence type="ECO:0008006" key="4">
    <source>
        <dbReference type="Google" id="ProtNLM"/>
    </source>
</evidence>
<reference evidence="2 3" key="1">
    <citation type="submission" date="2019-11" db="EMBL/GenBank/DDBJ databases">
        <title>Characterization of a novel member of the family Ackermannviridae.</title>
        <authorList>
            <person name="Maina A.N."/>
            <person name="Mwaura F.B."/>
            <person name="Jumba M."/>
        </authorList>
    </citation>
    <scope>NUCLEOTIDE SEQUENCE [LARGE SCALE GENOMIC DNA]</scope>
</reference>
<accession>A0A6B9J5H7</accession>
<gene>
    <name evidence="2" type="ORF">Kuja_1600</name>
</gene>
<evidence type="ECO:0000256" key="1">
    <source>
        <dbReference type="SAM" id="MobiDB-lite"/>
    </source>
</evidence>
<organism evidence="2 3">
    <name type="scientific">Vibrio phage vB_VchM_Kuja</name>
    <dbReference type="NCBI Taxonomy" id="2686437"/>
    <lineage>
        <taxon>Viruses</taxon>
        <taxon>Duplodnaviria</taxon>
        <taxon>Heunggongvirae</taxon>
        <taxon>Uroviricota</taxon>
        <taxon>Caudoviricetes</taxon>
        <taxon>Pantevenvirales</taxon>
        <taxon>Ackermannviridae</taxon>
        <taxon>Kujavirus</taxon>
        <taxon>Kujavirus kuja</taxon>
    </lineage>
</organism>
<feature type="region of interest" description="Disordered" evidence="1">
    <location>
        <begin position="58"/>
        <end position="106"/>
    </location>
</feature>
<dbReference type="EMBL" id="MN718199">
    <property type="protein sequence ID" value="QGZ16151.1"/>
    <property type="molecule type" value="Genomic_DNA"/>
</dbReference>
<proteinExistence type="predicted"/>
<name>A0A6B9J5H7_9CAUD</name>
<protein>
    <recommendedName>
        <fullName evidence="4">DUF2681 domain-containing protein</fullName>
    </recommendedName>
</protein>
<keyword evidence="3" id="KW-1185">Reference proteome</keyword>
<evidence type="ECO:0000313" key="3">
    <source>
        <dbReference type="Proteomes" id="UP000433471"/>
    </source>
</evidence>